<proteinExistence type="predicted"/>
<evidence type="ECO:0000313" key="1">
    <source>
        <dbReference type="EMBL" id="SDG04181.1"/>
    </source>
</evidence>
<protein>
    <submittedName>
        <fullName evidence="1">Uncharacterized conserved protein, DUF169 family</fullName>
    </submittedName>
</protein>
<dbReference type="AlphaFoldDB" id="A0A8G2BLF0"/>
<dbReference type="Proteomes" id="UP000198615">
    <property type="component" value="Unassembled WGS sequence"/>
</dbReference>
<accession>A0A8G2BLF0</accession>
<gene>
    <name evidence="1" type="ORF">SAMN05660686_03169</name>
</gene>
<evidence type="ECO:0000313" key="2">
    <source>
        <dbReference type="Proteomes" id="UP000198615"/>
    </source>
</evidence>
<reference evidence="1 2" key="1">
    <citation type="submission" date="2016-10" db="EMBL/GenBank/DDBJ databases">
        <authorList>
            <person name="Varghese N."/>
            <person name="Submissions S."/>
        </authorList>
    </citation>
    <scope>NUCLEOTIDE SEQUENCE [LARGE SCALE GENOMIC DNA]</scope>
    <source>
        <strain evidence="1 2">DSM 18839</strain>
    </source>
</reference>
<dbReference type="Pfam" id="PF02596">
    <property type="entry name" value="DUF169"/>
    <property type="match status" value="1"/>
</dbReference>
<keyword evidence="2" id="KW-1185">Reference proteome</keyword>
<dbReference type="EMBL" id="FNBW01000009">
    <property type="protein sequence ID" value="SDG04181.1"/>
    <property type="molecule type" value="Genomic_DNA"/>
</dbReference>
<name>A0A8G2BLF0_9PROT</name>
<dbReference type="RefSeq" id="WP_084618823.1">
    <property type="nucleotide sequence ID" value="NZ_FNBW01000009.1"/>
</dbReference>
<sequence length="268" mass="29210">MTDTDTTSISAAITGETVKQASAELSDLLKLRTYPFGMKLFEDVEEMKAVPGVRTPMDGIPFTTCQLVTQVRTAGFTLGIVKDNLRPNASCGANIGLEEVPERLASGEQMTGVWFDNQEAAKKHQAEMPRVAPGRYSGLCASPLRTGRLDPPDVCLFYASPGQMILFINGLQFKDYRRYDFTITGESACADSWGRALSTRQTSLSIPCYAERRYGGVADDELLMACPPDEFLRGVEGLKGLSKNGLRYPYPPFGAFADPAIGMSKSYG</sequence>
<dbReference type="OrthoDB" id="9777728at2"/>
<organism evidence="1 2">
    <name type="scientific">Thalassobaculum litoreum DSM 18839</name>
    <dbReference type="NCBI Taxonomy" id="1123362"/>
    <lineage>
        <taxon>Bacteria</taxon>
        <taxon>Pseudomonadati</taxon>
        <taxon>Pseudomonadota</taxon>
        <taxon>Alphaproteobacteria</taxon>
        <taxon>Rhodospirillales</taxon>
        <taxon>Thalassobaculaceae</taxon>
        <taxon>Thalassobaculum</taxon>
    </lineage>
</organism>
<dbReference type="PANTHER" id="PTHR37954:SF3">
    <property type="entry name" value="DUF169 DOMAIN-CONTAINING PROTEIN"/>
    <property type="match status" value="1"/>
</dbReference>
<dbReference type="InterPro" id="IPR003748">
    <property type="entry name" value="DUF169"/>
</dbReference>
<comment type="caution">
    <text evidence="1">The sequence shown here is derived from an EMBL/GenBank/DDBJ whole genome shotgun (WGS) entry which is preliminary data.</text>
</comment>
<dbReference type="PANTHER" id="PTHR37954">
    <property type="entry name" value="BLL4979 PROTEIN"/>
    <property type="match status" value="1"/>
</dbReference>